<feature type="region of interest" description="Disordered" evidence="20">
    <location>
        <begin position="230"/>
        <end position="249"/>
    </location>
</feature>
<evidence type="ECO:0000256" key="13">
    <source>
        <dbReference type="ARBA" id="ARBA00023136"/>
    </source>
</evidence>
<dbReference type="Pfam" id="PF07714">
    <property type="entry name" value="PK_Tyr_Ser-Thr"/>
    <property type="match status" value="1"/>
</dbReference>
<dbReference type="InterPro" id="IPR000719">
    <property type="entry name" value="Prot_kinase_dom"/>
</dbReference>
<evidence type="ECO:0000256" key="18">
    <source>
        <dbReference type="ARBA" id="ARBA00048679"/>
    </source>
</evidence>
<evidence type="ECO:0000256" key="12">
    <source>
        <dbReference type="ARBA" id="ARBA00022989"/>
    </source>
</evidence>
<comment type="catalytic activity">
    <reaction evidence="18">
        <text>L-seryl-[protein] + ATP = O-phospho-L-seryl-[protein] + ADP + H(+)</text>
        <dbReference type="Rhea" id="RHEA:17989"/>
        <dbReference type="Rhea" id="RHEA-COMP:9863"/>
        <dbReference type="Rhea" id="RHEA-COMP:11604"/>
        <dbReference type="ChEBI" id="CHEBI:15378"/>
        <dbReference type="ChEBI" id="CHEBI:29999"/>
        <dbReference type="ChEBI" id="CHEBI:30616"/>
        <dbReference type="ChEBI" id="CHEBI:83421"/>
        <dbReference type="ChEBI" id="CHEBI:456216"/>
        <dbReference type="EC" id="2.7.11.1"/>
    </reaction>
</comment>
<dbReference type="Gene3D" id="2.90.10.10">
    <property type="entry name" value="Bulb-type lectin domain"/>
    <property type="match status" value="1"/>
</dbReference>
<dbReference type="EC" id="2.7.11.1" evidence="2"/>
<evidence type="ECO:0000256" key="2">
    <source>
        <dbReference type="ARBA" id="ARBA00012513"/>
    </source>
</evidence>
<keyword evidence="15" id="KW-0675">Receptor</keyword>
<keyword evidence="6 21" id="KW-0812">Transmembrane</keyword>
<keyword evidence="13 21" id="KW-0472">Membrane</keyword>
<evidence type="ECO:0000256" key="3">
    <source>
        <dbReference type="ARBA" id="ARBA00022475"/>
    </source>
</evidence>
<dbReference type="SMART" id="SM00220">
    <property type="entry name" value="S_TKc"/>
    <property type="match status" value="1"/>
</dbReference>
<dbReference type="InterPro" id="IPR001878">
    <property type="entry name" value="Znf_CCHC"/>
</dbReference>
<keyword evidence="19" id="KW-0862">Zinc</keyword>
<keyword evidence="8" id="KW-0430">Lectin</keyword>
<dbReference type="PROSITE" id="PS50158">
    <property type="entry name" value="ZF_CCHC"/>
    <property type="match status" value="1"/>
</dbReference>
<keyword evidence="19" id="KW-0863">Zinc-finger</keyword>
<evidence type="ECO:0000256" key="11">
    <source>
        <dbReference type="ARBA" id="ARBA00022840"/>
    </source>
</evidence>
<comment type="caution">
    <text evidence="26">The sequence shown here is derived from an EMBL/GenBank/DDBJ whole genome shotgun (WGS) entry which is preliminary data.</text>
</comment>
<feature type="domain" description="Bulb-type lectin" evidence="24">
    <location>
        <begin position="952"/>
        <end position="1074"/>
    </location>
</feature>
<keyword evidence="19" id="KW-0479">Metal-binding</keyword>
<dbReference type="GO" id="GO:0005524">
    <property type="term" value="F:ATP binding"/>
    <property type="evidence" value="ECO:0007669"/>
    <property type="project" value="UniProtKB-KW"/>
</dbReference>
<dbReference type="SUPFAM" id="SSF56112">
    <property type="entry name" value="Protein kinase-like (PK-like)"/>
    <property type="match status" value="1"/>
</dbReference>
<dbReference type="PANTHER" id="PTHR27002:SF548">
    <property type="entry name" value="RECEPTOR-LIKE SERINE_THREONINE-PROTEIN KINASE"/>
    <property type="match status" value="1"/>
</dbReference>
<dbReference type="InterPro" id="IPR003609">
    <property type="entry name" value="Pan_app"/>
</dbReference>
<dbReference type="SUPFAM" id="SSF56672">
    <property type="entry name" value="DNA/RNA polymerases"/>
    <property type="match status" value="1"/>
</dbReference>
<dbReference type="GO" id="GO:0004674">
    <property type="term" value="F:protein serine/threonine kinase activity"/>
    <property type="evidence" value="ECO:0007669"/>
    <property type="project" value="UniProtKB-KW"/>
</dbReference>
<dbReference type="SMART" id="SM00205">
    <property type="entry name" value="THN"/>
    <property type="match status" value="1"/>
</dbReference>
<evidence type="ECO:0000256" key="8">
    <source>
        <dbReference type="ARBA" id="ARBA00022734"/>
    </source>
</evidence>
<evidence type="ECO:0000256" key="14">
    <source>
        <dbReference type="ARBA" id="ARBA00023157"/>
    </source>
</evidence>
<dbReference type="InterPro" id="IPR013103">
    <property type="entry name" value="RVT_2"/>
</dbReference>
<evidence type="ECO:0000256" key="6">
    <source>
        <dbReference type="ARBA" id="ARBA00022692"/>
    </source>
</evidence>
<dbReference type="InterPro" id="IPR036426">
    <property type="entry name" value="Bulb-type_lectin_dom_sf"/>
</dbReference>
<dbReference type="Pfam" id="PF00314">
    <property type="entry name" value="Thaumatin"/>
    <property type="match status" value="1"/>
</dbReference>
<dbReference type="SMART" id="SM00108">
    <property type="entry name" value="B_lectin"/>
    <property type="match status" value="1"/>
</dbReference>
<keyword evidence="4" id="KW-0723">Serine/threonine-protein kinase</keyword>
<evidence type="ECO:0000256" key="19">
    <source>
        <dbReference type="PROSITE-ProRule" id="PRU00047"/>
    </source>
</evidence>
<feature type="region of interest" description="Disordered" evidence="20">
    <location>
        <begin position="91"/>
        <end position="133"/>
    </location>
</feature>
<dbReference type="InterPro" id="IPR001480">
    <property type="entry name" value="Bulb-type_lectin_dom"/>
</dbReference>
<dbReference type="SUPFAM" id="SSF57756">
    <property type="entry name" value="Retrovirus zinc finger-like domains"/>
    <property type="match status" value="1"/>
</dbReference>
<dbReference type="SMART" id="SM00343">
    <property type="entry name" value="ZnF_C2HC"/>
    <property type="match status" value="1"/>
</dbReference>
<dbReference type="Gene3D" id="3.30.200.20">
    <property type="entry name" value="Phosphorylase Kinase, domain 1"/>
    <property type="match status" value="1"/>
</dbReference>
<keyword evidence="7" id="KW-0732">Signal</keyword>
<dbReference type="InterPro" id="IPR008271">
    <property type="entry name" value="Ser/Thr_kinase_AS"/>
</dbReference>
<dbReference type="CDD" id="cd00028">
    <property type="entry name" value="B_lectin"/>
    <property type="match status" value="1"/>
</dbReference>
<gene>
    <name evidence="26" type="ORF">OSB04_012820</name>
</gene>
<keyword evidence="27" id="KW-1185">Reference proteome</keyword>
<evidence type="ECO:0000256" key="10">
    <source>
        <dbReference type="ARBA" id="ARBA00022777"/>
    </source>
</evidence>
<dbReference type="Pfam" id="PF01453">
    <property type="entry name" value="B_lectin"/>
    <property type="match status" value="1"/>
</dbReference>
<feature type="compositionally biased region" description="Basic residues" evidence="20">
    <location>
        <begin position="93"/>
        <end position="102"/>
    </location>
</feature>
<dbReference type="PROSITE" id="PS50948">
    <property type="entry name" value="PAN"/>
    <property type="match status" value="1"/>
</dbReference>
<dbReference type="Pfam" id="PF08276">
    <property type="entry name" value="PAN_2"/>
    <property type="match status" value="1"/>
</dbReference>
<dbReference type="PROSITE" id="PS50011">
    <property type="entry name" value="PROTEIN_KINASE_DOM"/>
    <property type="match status" value="1"/>
</dbReference>
<evidence type="ECO:0000313" key="27">
    <source>
        <dbReference type="Proteomes" id="UP001172457"/>
    </source>
</evidence>
<dbReference type="CDD" id="cd14066">
    <property type="entry name" value="STKc_IRAK"/>
    <property type="match status" value="1"/>
</dbReference>
<protein>
    <recommendedName>
        <fullName evidence="2">non-specific serine/threonine protein kinase</fullName>
        <ecNumber evidence="2">2.7.11.1</ecNumber>
    </recommendedName>
</protein>
<dbReference type="GO" id="GO:0008270">
    <property type="term" value="F:zinc ion binding"/>
    <property type="evidence" value="ECO:0007669"/>
    <property type="project" value="UniProtKB-KW"/>
</dbReference>
<dbReference type="InterPro" id="IPR001245">
    <property type="entry name" value="Ser-Thr/Tyr_kinase_cat_dom"/>
</dbReference>
<evidence type="ECO:0000256" key="16">
    <source>
        <dbReference type="ARBA" id="ARBA00023180"/>
    </source>
</evidence>
<evidence type="ECO:0000256" key="9">
    <source>
        <dbReference type="ARBA" id="ARBA00022741"/>
    </source>
</evidence>
<dbReference type="PROSITE" id="PS00108">
    <property type="entry name" value="PROTEIN_KINASE_ST"/>
    <property type="match status" value="1"/>
</dbReference>
<evidence type="ECO:0000256" key="5">
    <source>
        <dbReference type="ARBA" id="ARBA00022679"/>
    </source>
</evidence>
<dbReference type="Gene3D" id="2.60.110.10">
    <property type="entry name" value="Thaumatin"/>
    <property type="match status" value="1"/>
</dbReference>
<organism evidence="26 27">
    <name type="scientific">Centaurea solstitialis</name>
    <name type="common">yellow star-thistle</name>
    <dbReference type="NCBI Taxonomy" id="347529"/>
    <lineage>
        <taxon>Eukaryota</taxon>
        <taxon>Viridiplantae</taxon>
        <taxon>Streptophyta</taxon>
        <taxon>Embryophyta</taxon>
        <taxon>Tracheophyta</taxon>
        <taxon>Spermatophyta</taxon>
        <taxon>Magnoliopsida</taxon>
        <taxon>eudicotyledons</taxon>
        <taxon>Gunneridae</taxon>
        <taxon>Pentapetalae</taxon>
        <taxon>asterids</taxon>
        <taxon>campanulids</taxon>
        <taxon>Asterales</taxon>
        <taxon>Asteraceae</taxon>
        <taxon>Carduoideae</taxon>
        <taxon>Cardueae</taxon>
        <taxon>Centaureinae</taxon>
        <taxon>Centaurea</taxon>
    </lineage>
</organism>
<evidence type="ECO:0000256" key="4">
    <source>
        <dbReference type="ARBA" id="ARBA00022527"/>
    </source>
</evidence>
<dbReference type="GO" id="GO:0003676">
    <property type="term" value="F:nucleic acid binding"/>
    <property type="evidence" value="ECO:0007669"/>
    <property type="project" value="InterPro"/>
</dbReference>
<keyword evidence="11" id="KW-0067">ATP-binding</keyword>
<evidence type="ECO:0000256" key="17">
    <source>
        <dbReference type="ARBA" id="ARBA00047899"/>
    </source>
</evidence>
<dbReference type="SUPFAM" id="SSF51110">
    <property type="entry name" value="alpha-D-mannose-specific plant lectins"/>
    <property type="match status" value="1"/>
</dbReference>
<evidence type="ECO:0000256" key="20">
    <source>
        <dbReference type="SAM" id="MobiDB-lite"/>
    </source>
</evidence>
<dbReference type="GO" id="GO:0005886">
    <property type="term" value="C:plasma membrane"/>
    <property type="evidence" value="ECO:0007669"/>
    <property type="project" value="UniProtKB-SubCell"/>
</dbReference>
<dbReference type="FunFam" id="3.30.200.20:FF:000330">
    <property type="entry name" value="G-type lectin S-receptor-like serine/threonine-protein kinase At4g03230"/>
    <property type="match status" value="1"/>
</dbReference>
<proteinExistence type="predicted"/>
<dbReference type="Gene3D" id="1.10.510.10">
    <property type="entry name" value="Transferase(Phosphotransferase) domain 1"/>
    <property type="match status" value="1"/>
</dbReference>
<keyword evidence="3" id="KW-1003">Cell membrane</keyword>
<dbReference type="InterPro" id="IPR001938">
    <property type="entry name" value="Thaumatin"/>
</dbReference>
<keyword evidence="5" id="KW-0808">Transferase</keyword>
<dbReference type="InterPro" id="IPR037176">
    <property type="entry name" value="Osmotin/thaumatin-like_sf"/>
</dbReference>
<feature type="compositionally biased region" description="Basic residues" evidence="20">
    <location>
        <begin position="123"/>
        <end position="133"/>
    </location>
</feature>
<feature type="domain" description="Apple" evidence="25">
    <location>
        <begin position="1228"/>
        <end position="1312"/>
    </location>
</feature>
<dbReference type="EMBL" id="JARYMX010000003">
    <property type="protein sequence ID" value="KAJ9558206.1"/>
    <property type="molecule type" value="Genomic_DNA"/>
</dbReference>
<evidence type="ECO:0000313" key="26">
    <source>
        <dbReference type="EMBL" id="KAJ9558206.1"/>
    </source>
</evidence>
<evidence type="ECO:0000259" key="25">
    <source>
        <dbReference type="PROSITE" id="PS50948"/>
    </source>
</evidence>
<dbReference type="InterPro" id="IPR036875">
    <property type="entry name" value="Znf_CCHC_sf"/>
</dbReference>
<evidence type="ECO:0000256" key="1">
    <source>
        <dbReference type="ARBA" id="ARBA00004251"/>
    </source>
</evidence>
<evidence type="ECO:0000256" key="21">
    <source>
        <dbReference type="SAM" id="Phobius"/>
    </source>
</evidence>
<dbReference type="GO" id="GO:0030246">
    <property type="term" value="F:carbohydrate binding"/>
    <property type="evidence" value="ECO:0007669"/>
    <property type="project" value="UniProtKB-KW"/>
</dbReference>
<feature type="transmembrane region" description="Helical" evidence="21">
    <location>
        <begin position="1324"/>
        <end position="1344"/>
    </location>
</feature>
<accession>A0AA38TMP9</accession>
<dbReference type="PROSITE" id="PS51367">
    <property type="entry name" value="THAUMATIN_2"/>
    <property type="match status" value="1"/>
</dbReference>
<sequence length="1724" mass="194019">MAKGASVSAHVMKMKRLLDHLERLGHPVPLQLATDTILNSLSDDYKQFVINFNMNNMEMSIVELHSMLKTAEQGMGTGTKTKDVLMVKEGGVKKNRGHRNTSKGKDQVQVNPSVPKTDDNRKGKGKGKRVKVNKAKTENRCFRCHEVGHWRHNCPKRHETATSDVDQKLPGYSIEQRISDVIRRLRLLRGFCHNLVRGPPKTQQNTQAETVDNLKQDENQHIEEPIVVDETEPGGQPTVQQGNGQREKRMRAQPKRFEDFIVDLPPSIDPTHSSHDQDSSTVHPIANHISYKNFSDKHKAFLAAISSNDEPKHFKQAVQSDRWKEAMQKEIRALEENGTWTLEKLSDGKRAIDSKWVYKIKYKPDGEVERYKARLVAKGYTQLEGVDFHDTFAPVAKLVTIRTLLTIATKKNWIIHQLDVNNAFLHGDLDEEVYMKIPEGFAKEGETRVCRLRKSLYGLRQASRNWYQKFTMALSSLGFTLTHADASLFIYEKGESYVATLIYVDDVIITGNNATKIQETKAYLDKKFSIKDLGSLKYFLGIELATTPEGMVLSQRKYTLDILKDSGMMGCKPSSFPMEPNLQLDQCDDSPRIEASQYRRLVGRLLYLQATRPDITYAVNVLSQFVSDPRQRHMEVATRVLRYLKATPGQGILIPKDGGTKLVAFCDSDWLGCAFTRRSRTGYLLLLGGAPISWKTKKQTVVSRSSAEAEYRAMAHTPMCVNTKVQIADVFTKALGTDRLQGASGTTFTIANDCNFTVWPGISNRATFNITGFELTKGTSRSFQAPPANWSMIIWGRTGCTFNESGHGSCATGDCGTNEMECNGNTSTQLATLVEFSNYQTQGSPGIGYGIDIPTGYNLQVLIEETGGTGDCGKIGCIGDLNKWCPKELILAGGGGCNSTCQLSDTPNECCPYGICNQSEYDKLLESICRRSGHTCKGVNYTVTFCPHTDAFSTIKLGRQLRSTDQLHSIAGDFTLGFFGDHDRYLGIWYTNDDQSRKVWVANPNSPIISPSGTHALSIDPNTRNLIIDARGMTPMSITNIQAGPNPNLTATLRDDGNFLLINEKDKSILWQSFDHPTNVLLPGMKLGSNIRTGRNWTLTSWLSNEIPDSGAFTLSWEAIDESSQRLMIRRRGQPYWSSGNRYYNTFPNMFALNGPTSQSQYALSFIYNNEERYLLFEGSNAYASFPMWILTPKGQIIDHDTSSAWTPEFCYGYDSGDGCVDSGLPQCRREEGDEFSEKKGEFAPGTTKREIVDDQSLSVGDCFIKCWSDCECVGFYNSTTNGTGCVIWTGSNRFFDNQHDNSTLKYVIHQNPVTGNKHKNKNWIWILIGVGIPLLFYLLINGYRLLDNERRRQDGYFLELTASESFKDVHQLEGSSGSGNDLLLFSFVSIMSATDDFSIKNKLGQGGFGPVYKGKLSNGQEIAVKRLSRTSGQGLVEFKNELVLIAKLQHTNLVRVLGCCIHREEKMLIYEYMPNKSLDFFLFGILLYCLSDENRKAELDWPKRFSIIEGIAQGLLYMHKYSRMRIIHRDLKANNILLDENMNPKISDFGMARIFKQNETEAMTNRVVGTYGYMPPEYAMEGTFSIKSDIFSFGVLILEIVSGRRNSSFVHLDRTFNLIEYAWELWRQGDALELMDPMIRSACVVQQFLRTIHVALLCVQESASDRPTTLDMISMLLNDTMLLPTPSKPAFVLRREETRSTSEEIIRNDCSINNMTTTVIEGR</sequence>
<keyword evidence="9" id="KW-0547">Nucleotide-binding</keyword>
<evidence type="ECO:0000256" key="7">
    <source>
        <dbReference type="ARBA" id="ARBA00022729"/>
    </source>
</evidence>
<dbReference type="PRINTS" id="PR00347">
    <property type="entry name" value="THAUMATIN"/>
</dbReference>
<dbReference type="CDD" id="cd09272">
    <property type="entry name" value="RNase_HI_RT_Ty1"/>
    <property type="match status" value="1"/>
</dbReference>
<keyword evidence="14" id="KW-1015">Disulfide bond</keyword>
<evidence type="ECO:0000256" key="15">
    <source>
        <dbReference type="ARBA" id="ARBA00023170"/>
    </source>
</evidence>
<dbReference type="InterPro" id="IPR011009">
    <property type="entry name" value="Kinase-like_dom_sf"/>
</dbReference>
<evidence type="ECO:0000259" key="23">
    <source>
        <dbReference type="PROSITE" id="PS50158"/>
    </source>
</evidence>
<keyword evidence="12 21" id="KW-1133">Transmembrane helix</keyword>
<dbReference type="PROSITE" id="PS50927">
    <property type="entry name" value="BULB_LECTIN"/>
    <property type="match status" value="1"/>
</dbReference>
<reference evidence="26" key="1">
    <citation type="submission" date="2023-03" db="EMBL/GenBank/DDBJ databases">
        <title>Chromosome-scale reference genome and RAD-based genetic map of yellow starthistle (Centaurea solstitialis) reveal putative structural variation and QTLs associated with invader traits.</title>
        <authorList>
            <person name="Reatini B."/>
            <person name="Cang F.A."/>
            <person name="Jiang Q."/>
            <person name="Mckibben M.T.W."/>
            <person name="Barker M.S."/>
            <person name="Rieseberg L.H."/>
            <person name="Dlugosch K.M."/>
        </authorList>
    </citation>
    <scope>NUCLEOTIDE SEQUENCE</scope>
    <source>
        <strain evidence="26">CAN-66</strain>
        <tissue evidence="26">Leaf</tissue>
    </source>
</reference>
<dbReference type="Pfam" id="PF07727">
    <property type="entry name" value="RVT_2"/>
    <property type="match status" value="1"/>
</dbReference>
<dbReference type="SUPFAM" id="SSF49870">
    <property type="entry name" value="Osmotin, thaumatin-like protein"/>
    <property type="match status" value="1"/>
</dbReference>
<feature type="domain" description="Protein kinase" evidence="22">
    <location>
        <begin position="1398"/>
        <end position="1683"/>
    </location>
</feature>
<keyword evidence="16" id="KW-0325">Glycoprotein</keyword>
<dbReference type="FunFam" id="1.10.510.10:FF:000060">
    <property type="entry name" value="G-type lectin S-receptor-like serine/threonine-protein kinase"/>
    <property type="match status" value="1"/>
</dbReference>
<dbReference type="PANTHER" id="PTHR27002">
    <property type="entry name" value="RECEPTOR-LIKE SERINE/THREONINE-PROTEIN KINASE SD1-8"/>
    <property type="match status" value="1"/>
</dbReference>
<dbReference type="InterPro" id="IPR043502">
    <property type="entry name" value="DNA/RNA_pol_sf"/>
</dbReference>
<comment type="catalytic activity">
    <reaction evidence="17">
        <text>L-threonyl-[protein] + ATP = O-phospho-L-threonyl-[protein] + ADP + H(+)</text>
        <dbReference type="Rhea" id="RHEA:46608"/>
        <dbReference type="Rhea" id="RHEA-COMP:11060"/>
        <dbReference type="Rhea" id="RHEA-COMP:11605"/>
        <dbReference type="ChEBI" id="CHEBI:15378"/>
        <dbReference type="ChEBI" id="CHEBI:30013"/>
        <dbReference type="ChEBI" id="CHEBI:30616"/>
        <dbReference type="ChEBI" id="CHEBI:61977"/>
        <dbReference type="ChEBI" id="CHEBI:456216"/>
        <dbReference type="EC" id="2.7.11.1"/>
    </reaction>
</comment>
<evidence type="ECO:0000259" key="22">
    <source>
        <dbReference type="PROSITE" id="PS50011"/>
    </source>
</evidence>
<keyword evidence="10" id="KW-0418">Kinase</keyword>
<comment type="subcellular location">
    <subcellularLocation>
        <location evidence="1">Cell membrane</location>
        <topology evidence="1">Single-pass type I membrane protein</topology>
    </subcellularLocation>
</comment>
<dbReference type="Gene3D" id="4.10.60.10">
    <property type="entry name" value="Zinc finger, CCHC-type"/>
    <property type="match status" value="1"/>
</dbReference>
<name>A0AA38TMP9_9ASTR</name>
<evidence type="ECO:0000259" key="24">
    <source>
        <dbReference type="PROSITE" id="PS50927"/>
    </source>
</evidence>
<dbReference type="Proteomes" id="UP001172457">
    <property type="component" value="Chromosome 3"/>
</dbReference>
<feature type="domain" description="CCHC-type" evidence="23">
    <location>
        <begin position="140"/>
        <end position="156"/>
    </location>
</feature>